<evidence type="ECO:0000256" key="1">
    <source>
        <dbReference type="SAM" id="MobiDB-lite"/>
    </source>
</evidence>
<protein>
    <recommendedName>
        <fullName evidence="5">Lipoprotein</fullName>
    </recommendedName>
</protein>
<evidence type="ECO:0000256" key="2">
    <source>
        <dbReference type="SAM" id="SignalP"/>
    </source>
</evidence>
<evidence type="ECO:0000313" key="4">
    <source>
        <dbReference type="Proteomes" id="UP001161390"/>
    </source>
</evidence>
<evidence type="ECO:0000313" key="3">
    <source>
        <dbReference type="EMBL" id="GLQ19772.1"/>
    </source>
</evidence>
<reference evidence="3" key="2">
    <citation type="submission" date="2023-01" db="EMBL/GenBank/DDBJ databases">
        <title>Draft genome sequence of Algimonas porphyrae strain NBRC 108216.</title>
        <authorList>
            <person name="Sun Q."/>
            <person name="Mori K."/>
        </authorList>
    </citation>
    <scope>NUCLEOTIDE SEQUENCE</scope>
    <source>
        <strain evidence="3">NBRC 108216</strain>
    </source>
</reference>
<reference evidence="3" key="1">
    <citation type="journal article" date="2014" name="Int. J. Syst. Evol. Microbiol.">
        <title>Complete genome of a new Firmicutes species belonging to the dominant human colonic microbiota ('Ruminococcus bicirculans') reveals two chromosomes and a selective capacity to utilize plant glucans.</title>
        <authorList>
            <consortium name="NISC Comparative Sequencing Program"/>
            <person name="Wegmann U."/>
            <person name="Louis P."/>
            <person name="Goesmann A."/>
            <person name="Henrissat B."/>
            <person name="Duncan S.H."/>
            <person name="Flint H.J."/>
        </authorList>
    </citation>
    <scope>NUCLEOTIDE SEQUENCE</scope>
    <source>
        <strain evidence="3">NBRC 108216</strain>
    </source>
</reference>
<name>A0ABQ5UYH9_9PROT</name>
<feature type="compositionally biased region" description="Polar residues" evidence="1">
    <location>
        <begin position="267"/>
        <end position="281"/>
    </location>
</feature>
<keyword evidence="2" id="KW-0732">Signal</keyword>
<feature type="signal peptide" evidence="2">
    <location>
        <begin position="1"/>
        <end position="24"/>
    </location>
</feature>
<dbReference type="EMBL" id="BSNJ01000001">
    <property type="protein sequence ID" value="GLQ19772.1"/>
    <property type="molecule type" value="Genomic_DNA"/>
</dbReference>
<feature type="chain" id="PRO_5046614132" description="Lipoprotein" evidence="2">
    <location>
        <begin position="25"/>
        <end position="281"/>
    </location>
</feature>
<sequence length="281" mass="30040">MAQLTRHLLMVAAAGMMLTGCSLIGSVADTAWSGTKTVAKWVSSPVRYVLRSSPKTDTQFAGAALETEKPIVPIEDETVMVAEAEMTRSSTVKAQPFVTTVSTVETAPVTAFSPMTRTSGAQAASMKAASTQTVNTQVASYQTVSHHTQTTSMTQAEWSGPIRYSVETSSRGDLVHFVRLKGTSSMSDWMDCDRRAEGYWLTDDASGTINPAFEVCMRGLDYVLETERGSYDTTSTLADASITAPALVKSGPVLAGGSDRPALRSSYVPTQGQTSDLPHKF</sequence>
<feature type="region of interest" description="Disordered" evidence="1">
    <location>
        <begin position="259"/>
        <end position="281"/>
    </location>
</feature>
<evidence type="ECO:0008006" key="5">
    <source>
        <dbReference type="Google" id="ProtNLM"/>
    </source>
</evidence>
<dbReference type="Proteomes" id="UP001161390">
    <property type="component" value="Unassembled WGS sequence"/>
</dbReference>
<accession>A0ABQ5UYH9</accession>
<proteinExistence type="predicted"/>
<keyword evidence="4" id="KW-1185">Reference proteome</keyword>
<gene>
    <name evidence="3" type="ORF">GCM10007854_07270</name>
</gene>
<dbReference type="PROSITE" id="PS51257">
    <property type="entry name" value="PROKAR_LIPOPROTEIN"/>
    <property type="match status" value="1"/>
</dbReference>
<dbReference type="RefSeq" id="WP_284369703.1">
    <property type="nucleotide sequence ID" value="NZ_BSNJ01000001.1"/>
</dbReference>
<organism evidence="3 4">
    <name type="scientific">Algimonas porphyrae</name>
    <dbReference type="NCBI Taxonomy" id="1128113"/>
    <lineage>
        <taxon>Bacteria</taxon>
        <taxon>Pseudomonadati</taxon>
        <taxon>Pseudomonadota</taxon>
        <taxon>Alphaproteobacteria</taxon>
        <taxon>Maricaulales</taxon>
        <taxon>Robiginitomaculaceae</taxon>
        <taxon>Algimonas</taxon>
    </lineage>
</organism>
<comment type="caution">
    <text evidence="3">The sequence shown here is derived from an EMBL/GenBank/DDBJ whole genome shotgun (WGS) entry which is preliminary data.</text>
</comment>